<dbReference type="Gene3D" id="3.30.420.40">
    <property type="match status" value="4"/>
</dbReference>
<reference evidence="4 5" key="1">
    <citation type="journal article" date="2011" name="Proc. Natl. Acad. Sci. U.S.A.">
        <title>Evolutionary erosion of yeast sex chromosomes by mating-type switching accidents.</title>
        <authorList>
            <person name="Gordon J.L."/>
            <person name="Armisen D."/>
            <person name="Proux-Wera E."/>
            <person name="Oheigeartaigh S.S."/>
            <person name="Byrne K.P."/>
            <person name="Wolfe K.H."/>
        </authorList>
    </citation>
    <scope>NUCLEOTIDE SEQUENCE [LARGE SCALE GENOMIC DNA]</scope>
    <source>
        <strain evidence="5">ATCC 24235 / CBS 4417 / NBRC 1672 / NRRL Y-8282 / UCD 70-5</strain>
    </source>
</reference>
<feature type="coiled-coil region" evidence="2">
    <location>
        <begin position="429"/>
        <end position="489"/>
    </location>
</feature>
<proteinExistence type="inferred from homology"/>
<dbReference type="HOGENOM" id="CLU_008246_1_0_1"/>
<evidence type="ECO:0000256" key="2">
    <source>
        <dbReference type="SAM" id="Coils"/>
    </source>
</evidence>
<dbReference type="InterPro" id="IPR004000">
    <property type="entry name" value="Actin"/>
</dbReference>
<dbReference type="FunFam" id="3.30.420.40:FF:000058">
    <property type="entry name" value="Putative actin-related protein 5"/>
    <property type="match status" value="1"/>
</dbReference>
<dbReference type="KEGG" id="tpf:TPHA_0C03160"/>
<dbReference type="GO" id="GO:0031011">
    <property type="term" value="C:Ino80 complex"/>
    <property type="evidence" value="ECO:0007669"/>
    <property type="project" value="EnsemblFungi"/>
</dbReference>
<dbReference type="GeneID" id="11533625"/>
<dbReference type="Gene3D" id="2.30.36.70">
    <property type="entry name" value="Actin, Chain A, domain 2"/>
    <property type="match status" value="1"/>
</dbReference>
<dbReference type="OMA" id="YPFTEHV"/>
<dbReference type="EMBL" id="HE612858">
    <property type="protein sequence ID" value="CCE62469.1"/>
    <property type="molecule type" value="Genomic_DNA"/>
</dbReference>
<dbReference type="SUPFAM" id="SSF53067">
    <property type="entry name" value="Actin-like ATPase domain"/>
    <property type="match status" value="2"/>
</dbReference>
<name>G8BRU3_TETPH</name>
<keyword evidence="2" id="KW-0175">Coiled coil</keyword>
<evidence type="ECO:0000313" key="5">
    <source>
        <dbReference type="Proteomes" id="UP000005666"/>
    </source>
</evidence>
<dbReference type="CDD" id="cd10211">
    <property type="entry name" value="ASKHA_NBD_Arp5"/>
    <property type="match status" value="1"/>
</dbReference>
<dbReference type="SMART" id="SM00268">
    <property type="entry name" value="ACTIN"/>
    <property type="match status" value="1"/>
</dbReference>
<dbReference type="InterPro" id="IPR043129">
    <property type="entry name" value="ATPase_NBD"/>
</dbReference>
<protein>
    <recommendedName>
        <fullName evidence="6">Actin-related protein 5</fullName>
    </recommendedName>
</protein>
<evidence type="ECO:0000256" key="1">
    <source>
        <dbReference type="RuleBase" id="RU000487"/>
    </source>
</evidence>
<organism evidence="4 5">
    <name type="scientific">Tetrapisispora phaffii (strain ATCC 24235 / CBS 4417 / NBRC 1672 / NRRL Y-8282 / UCD 70-5)</name>
    <name type="common">Yeast</name>
    <name type="synonym">Fabospora phaffii</name>
    <dbReference type="NCBI Taxonomy" id="1071381"/>
    <lineage>
        <taxon>Eukaryota</taxon>
        <taxon>Fungi</taxon>
        <taxon>Dikarya</taxon>
        <taxon>Ascomycota</taxon>
        <taxon>Saccharomycotina</taxon>
        <taxon>Saccharomycetes</taxon>
        <taxon>Saccharomycetales</taxon>
        <taxon>Saccharomycetaceae</taxon>
        <taxon>Tetrapisispora</taxon>
    </lineage>
</organism>
<dbReference type="GO" id="GO:0006338">
    <property type="term" value="P:chromatin remodeling"/>
    <property type="evidence" value="ECO:0007669"/>
    <property type="project" value="EnsemblFungi"/>
</dbReference>
<feature type="compositionally biased region" description="Acidic residues" evidence="3">
    <location>
        <begin position="380"/>
        <end position="393"/>
    </location>
</feature>
<gene>
    <name evidence="4" type="primary">TPHA0C03160</name>
    <name evidence="4" type="ordered locus">TPHA_0C03160</name>
</gene>
<feature type="region of interest" description="Disordered" evidence="3">
    <location>
        <begin position="377"/>
        <end position="397"/>
    </location>
</feature>
<dbReference type="STRING" id="1071381.G8BRU3"/>
<comment type="similarity">
    <text evidence="1">Belongs to the actin family.</text>
</comment>
<dbReference type="AlphaFoldDB" id="G8BRU3"/>
<dbReference type="PANTHER" id="PTHR11937">
    <property type="entry name" value="ACTIN"/>
    <property type="match status" value="1"/>
</dbReference>
<dbReference type="Gene3D" id="3.90.640.10">
    <property type="entry name" value="Actin, Chain A, domain 4"/>
    <property type="match status" value="2"/>
</dbReference>
<evidence type="ECO:0000313" key="4">
    <source>
        <dbReference type="EMBL" id="CCE62469.1"/>
    </source>
</evidence>
<dbReference type="Pfam" id="PF00022">
    <property type="entry name" value="Actin"/>
    <property type="match status" value="2"/>
</dbReference>
<dbReference type="OrthoDB" id="7340501at2759"/>
<accession>G8BRU3</accession>
<dbReference type="GO" id="GO:0030234">
    <property type="term" value="F:enzyme regulator activity"/>
    <property type="evidence" value="ECO:0007669"/>
    <property type="project" value="EnsemblFungi"/>
</dbReference>
<dbReference type="RefSeq" id="XP_003684903.1">
    <property type="nucleotide sequence ID" value="XM_003684855.1"/>
</dbReference>
<keyword evidence="5" id="KW-1185">Reference proteome</keyword>
<evidence type="ECO:0000256" key="3">
    <source>
        <dbReference type="SAM" id="MobiDB-lite"/>
    </source>
</evidence>
<evidence type="ECO:0008006" key="6">
    <source>
        <dbReference type="Google" id="ProtNLM"/>
    </source>
</evidence>
<dbReference type="eggNOG" id="KOG0681">
    <property type="taxonomic scope" value="Eukaryota"/>
</dbReference>
<sequence>MLSRNCSLPPATVRVIDESPLNNEPEHFISTSTYDSSIPIAIDFGTCSVKAGYVNKADPAFNFPTRLTRFRDRKMSRTMTFIGNDTNLDYAVRSQSKTPFDGPFVTNWEYAEDILEYTFKHLGVTANHGISNPLIMTEKLATLQSQRANWYQLLFETFNTSNVSFGIDNVFAFYANTDKHSSGLVFGLNNQDTNVIPIIDGKPVLTDTKRINWGGSQSVGYLSDLMTLKYPYFPTKLTEFQYETLYKDYCYVSPDYAKELEDILSLEQLEKKDIVVEAPFTEIMQPEKTEEELRIQAEKRKENGRRLQEQAKQKRIEKMVEKQEEWEYYSQLKEQFVDQSKKQIQSILENAGFDDERDFKKYLYNLEKSLKRAQAAELSESLEGDEEEEEEDENANKFELLEVPDDQLDEEQIKEKRKQRLMKANYDARQRAKEEKLKAKQEAEELRIKEEQWRATDLSGWIRSKRKALDELLQKRKEKIKTREDMKDRKSQASQNRMKSLATLAEDNLKTGTKRTRQQATIDNDPNDTFGADDEDWMVYNDIFQNTETLDELIEEDYRDIVEIEKELLEFDSNFTMEDTVDAQYDWRNSTLHLFLRGPRPFDSENSHEQHQMHMNIERPRVPEILFQPRMGGCDQAGIIELSETMLLKKFGSKPSKLSDQAEAMAKNVWITGGHAQLPGLKTRIVKEFTSFLPNDAKFSVNISKHPSLDAWKGMAKFSSDDADFKSSLISKKEYEEYGPEYIKEHRLGNTGYYE</sequence>
<dbReference type="Proteomes" id="UP000005666">
    <property type="component" value="Chromosome 3"/>
</dbReference>